<evidence type="ECO:0000256" key="2">
    <source>
        <dbReference type="ARBA" id="ARBA00015915"/>
    </source>
</evidence>
<evidence type="ECO:0000256" key="3">
    <source>
        <dbReference type="ARBA" id="ARBA00022448"/>
    </source>
</evidence>
<feature type="coiled-coil region" evidence="6">
    <location>
        <begin position="184"/>
        <end position="211"/>
    </location>
</feature>
<keyword evidence="7" id="KW-0812">Transmembrane</keyword>
<dbReference type="GO" id="GO:0046872">
    <property type="term" value="F:metal ion binding"/>
    <property type="evidence" value="ECO:0007669"/>
    <property type="project" value="InterPro"/>
</dbReference>
<dbReference type="GO" id="GO:0006829">
    <property type="term" value="P:zinc ion transport"/>
    <property type="evidence" value="ECO:0007669"/>
    <property type="project" value="UniProtKB-KW"/>
</dbReference>
<keyword evidence="3" id="KW-0813">Transport</keyword>
<evidence type="ECO:0000256" key="5">
    <source>
        <dbReference type="ARBA" id="ARBA00022906"/>
    </source>
</evidence>
<comment type="caution">
    <text evidence="8">The sequence shown here is derived from an EMBL/GenBank/DDBJ whole genome shotgun (WGS) entry which is preliminary data.</text>
</comment>
<evidence type="ECO:0000256" key="1">
    <source>
        <dbReference type="ARBA" id="ARBA00011028"/>
    </source>
</evidence>
<keyword evidence="5" id="KW-0862">Zinc</keyword>
<reference evidence="8 9" key="2">
    <citation type="submission" date="2018-12" db="EMBL/GenBank/DDBJ databases">
        <title>Simiduia agarivorans gen. nov., sp. nov., a marine, agarolytic bacterium isolated from shallow coastal water from Keelung, Taiwan.</title>
        <authorList>
            <person name="Shieh W.Y."/>
        </authorList>
    </citation>
    <scope>NUCLEOTIDE SEQUENCE [LARGE SCALE GENOMIC DNA]</scope>
    <source>
        <strain evidence="8 9">GTF-13</strain>
    </source>
</reference>
<dbReference type="EMBL" id="QWEZ01000002">
    <property type="protein sequence ID" value="RRJ82557.1"/>
    <property type="molecule type" value="Genomic_DNA"/>
</dbReference>
<dbReference type="InterPro" id="IPR006129">
    <property type="entry name" value="AdhesinB"/>
</dbReference>
<keyword evidence="5" id="KW-0406">Ion transport</keyword>
<sequence>MAMGTVPRKWVLLLYNISFLNTPLPIFLTGFSMWRYLPVVFCTLAIGFGSSARAAQEPVVLASIKPLQLLAAAIMEGGDEPGLLVPVGASPHDYSLRPSDLKRVKTAGVLFWVGPALEPYLQKLASQLPAGAIEQHFLEAGEGEASAHGHGHDEAHHHGEADLHLWLDPDQGRRIARTMAAVLATRDSANAERYQRNLERFEARLDAVIERNRLRLSLPAERHLFVFHDAYQGLESFYGVKIEGAVTLSPEMQPGTRHLLQLRQRLQQAGPSCLLTEPQFPSAMVKRLTEGLDIRLGEIDPLAGNVPAGPEGYLQHQLQLVERIADCTRPTTQ</sequence>
<evidence type="ECO:0000256" key="4">
    <source>
        <dbReference type="ARBA" id="ARBA00022729"/>
    </source>
</evidence>
<keyword evidence="7" id="KW-0472">Membrane</keyword>
<keyword evidence="7" id="KW-1133">Transmembrane helix</keyword>
<evidence type="ECO:0000256" key="7">
    <source>
        <dbReference type="SAM" id="Phobius"/>
    </source>
</evidence>
<dbReference type="AlphaFoldDB" id="A0A3P3VJQ6"/>
<dbReference type="GO" id="GO:0007155">
    <property type="term" value="P:cell adhesion"/>
    <property type="evidence" value="ECO:0007669"/>
    <property type="project" value="InterPro"/>
</dbReference>
<keyword evidence="5" id="KW-0864">Zinc transport</keyword>
<keyword evidence="9" id="KW-1185">Reference proteome</keyword>
<dbReference type="PANTHER" id="PTHR42953">
    <property type="entry name" value="HIGH-AFFINITY ZINC UPTAKE SYSTEM PROTEIN ZNUA-RELATED"/>
    <property type="match status" value="1"/>
</dbReference>
<dbReference type="Proteomes" id="UP000280792">
    <property type="component" value="Unassembled WGS sequence"/>
</dbReference>
<name>A0A3P3VJQ6_9GAMM</name>
<protein>
    <recommendedName>
        <fullName evidence="2">High-affinity zinc uptake system protein ZnuA</fullName>
    </recommendedName>
</protein>
<feature type="transmembrane region" description="Helical" evidence="7">
    <location>
        <begin position="12"/>
        <end position="34"/>
    </location>
</feature>
<dbReference type="PANTHER" id="PTHR42953:SF3">
    <property type="entry name" value="HIGH-AFFINITY ZINC UPTAKE SYSTEM PROTEIN ZNUA"/>
    <property type="match status" value="1"/>
</dbReference>
<dbReference type="Gene3D" id="3.40.50.1980">
    <property type="entry name" value="Nitrogenase molybdenum iron protein domain"/>
    <property type="match status" value="2"/>
</dbReference>
<dbReference type="SUPFAM" id="SSF53807">
    <property type="entry name" value="Helical backbone' metal receptor"/>
    <property type="match status" value="1"/>
</dbReference>
<keyword evidence="6" id="KW-0175">Coiled coil</keyword>
<evidence type="ECO:0000313" key="9">
    <source>
        <dbReference type="Proteomes" id="UP000280792"/>
    </source>
</evidence>
<reference evidence="8 9" key="1">
    <citation type="submission" date="2018-08" db="EMBL/GenBank/DDBJ databases">
        <authorList>
            <person name="Khan S.A."/>
        </authorList>
    </citation>
    <scope>NUCLEOTIDE SEQUENCE [LARGE SCALE GENOMIC DNA]</scope>
    <source>
        <strain evidence="8 9">GTF-13</strain>
    </source>
</reference>
<dbReference type="Pfam" id="PF01297">
    <property type="entry name" value="ZnuA"/>
    <property type="match status" value="1"/>
</dbReference>
<keyword evidence="4" id="KW-0732">Signal</keyword>
<accession>A0A3P3VJQ6</accession>
<proteinExistence type="inferred from homology"/>
<dbReference type="InterPro" id="IPR006127">
    <property type="entry name" value="ZnuA-like"/>
</dbReference>
<organism evidence="8 9">
    <name type="scientific">Aestuariirhabdus litorea</name>
    <dbReference type="NCBI Taxonomy" id="2528527"/>
    <lineage>
        <taxon>Bacteria</taxon>
        <taxon>Pseudomonadati</taxon>
        <taxon>Pseudomonadota</taxon>
        <taxon>Gammaproteobacteria</taxon>
        <taxon>Oceanospirillales</taxon>
        <taxon>Aestuariirhabdaceae</taxon>
        <taxon>Aestuariirhabdus</taxon>
    </lineage>
</organism>
<gene>
    <name evidence="8" type="ORF">D0544_11860</name>
</gene>
<evidence type="ECO:0000256" key="6">
    <source>
        <dbReference type="SAM" id="Coils"/>
    </source>
</evidence>
<comment type="similarity">
    <text evidence="1">Belongs to the bacterial solute-binding protein 9 family.</text>
</comment>
<dbReference type="PRINTS" id="PR00691">
    <property type="entry name" value="ADHESINB"/>
</dbReference>
<dbReference type="InterPro" id="IPR050492">
    <property type="entry name" value="Bact_metal-bind_prot9"/>
</dbReference>
<evidence type="ECO:0000313" key="8">
    <source>
        <dbReference type="EMBL" id="RRJ82557.1"/>
    </source>
</evidence>